<dbReference type="Proteomes" id="UP001156882">
    <property type="component" value="Unassembled WGS sequence"/>
</dbReference>
<dbReference type="Gene3D" id="1.20.59.10">
    <property type="entry name" value="Chorismate mutase"/>
    <property type="match status" value="1"/>
</dbReference>
<feature type="domain" description="Chorismate mutase" evidence="2">
    <location>
        <begin position="3"/>
        <end position="94"/>
    </location>
</feature>
<comment type="caution">
    <text evidence="3">The sequence shown here is derived from an EMBL/GenBank/DDBJ whole genome shotgun (WGS) entry which is preliminary data.</text>
</comment>
<reference evidence="4" key="1">
    <citation type="journal article" date="2019" name="Int. J. Syst. Evol. Microbiol.">
        <title>The Global Catalogue of Microorganisms (GCM) 10K type strain sequencing project: providing services to taxonomists for standard genome sequencing and annotation.</title>
        <authorList>
            <consortium name="The Broad Institute Genomics Platform"/>
            <consortium name="The Broad Institute Genome Sequencing Center for Infectious Disease"/>
            <person name="Wu L."/>
            <person name="Ma J."/>
        </authorList>
    </citation>
    <scope>NUCLEOTIDE SEQUENCE [LARGE SCALE GENOMIC DNA]</scope>
    <source>
        <strain evidence="4">NBRC 101365</strain>
    </source>
</reference>
<protein>
    <recommendedName>
        <fullName evidence="1">chorismate mutase</fullName>
        <ecNumber evidence="1">5.4.99.5</ecNumber>
    </recommendedName>
</protein>
<proteinExistence type="predicted"/>
<dbReference type="SUPFAM" id="SSF48600">
    <property type="entry name" value="Chorismate mutase II"/>
    <property type="match status" value="1"/>
</dbReference>
<sequence length="265" mass="28149">MTQTPAPSLADLRQEIDRIDAGMHKLLMERGDIIDKLIAIKRSQASGSAFRPGREASMMREIVGRHHGILPVDIVESIWRVIIATFTHVQAPYTVHGDISLGNAAMRDVARFHFGFVVPYETHDDAGDVIHALSHSRGDLGLVPVAAPGAWWRALEGETAPKIIARLPFVERADHPAALPTYVLSKPIDEPPSSSDVRLVSAVLPVAPAKLPQGWSVPAHAGAALLVALHPGQTAVALAEALPAGTSLEPIGSHALAFVLPKAGG</sequence>
<name>A0ABQ6CCM1_9HYPH</name>
<evidence type="ECO:0000313" key="3">
    <source>
        <dbReference type="EMBL" id="GLS18001.1"/>
    </source>
</evidence>
<organism evidence="3 4">
    <name type="scientific">Labrys miyagiensis</name>
    <dbReference type="NCBI Taxonomy" id="346912"/>
    <lineage>
        <taxon>Bacteria</taxon>
        <taxon>Pseudomonadati</taxon>
        <taxon>Pseudomonadota</taxon>
        <taxon>Alphaproteobacteria</taxon>
        <taxon>Hyphomicrobiales</taxon>
        <taxon>Xanthobacteraceae</taxon>
        <taxon>Labrys</taxon>
    </lineage>
</organism>
<evidence type="ECO:0000313" key="4">
    <source>
        <dbReference type="Proteomes" id="UP001156882"/>
    </source>
</evidence>
<dbReference type="Pfam" id="PF01817">
    <property type="entry name" value="CM_2"/>
    <property type="match status" value="1"/>
</dbReference>
<dbReference type="SMART" id="SM00830">
    <property type="entry name" value="CM_2"/>
    <property type="match status" value="1"/>
</dbReference>
<evidence type="ECO:0000259" key="2">
    <source>
        <dbReference type="PROSITE" id="PS51168"/>
    </source>
</evidence>
<dbReference type="InterPro" id="IPR036263">
    <property type="entry name" value="Chorismate_II_sf"/>
</dbReference>
<dbReference type="InterPro" id="IPR036979">
    <property type="entry name" value="CM_dom_sf"/>
</dbReference>
<keyword evidence="4" id="KW-1185">Reference proteome</keyword>
<evidence type="ECO:0000256" key="1">
    <source>
        <dbReference type="ARBA" id="ARBA00012404"/>
    </source>
</evidence>
<dbReference type="EC" id="5.4.99.5" evidence="1"/>
<dbReference type="RefSeq" id="WP_284310830.1">
    <property type="nucleotide sequence ID" value="NZ_BSPC01000007.1"/>
</dbReference>
<accession>A0ABQ6CCM1</accession>
<dbReference type="EMBL" id="BSPC01000007">
    <property type="protein sequence ID" value="GLS18001.1"/>
    <property type="molecule type" value="Genomic_DNA"/>
</dbReference>
<dbReference type="InterPro" id="IPR002701">
    <property type="entry name" value="CM_II_prokaryot"/>
</dbReference>
<dbReference type="PROSITE" id="PS51168">
    <property type="entry name" value="CHORISMATE_MUT_2"/>
    <property type="match status" value="1"/>
</dbReference>
<gene>
    <name evidence="3" type="ORF">GCM10007874_10170</name>
</gene>